<evidence type="ECO:0000256" key="4">
    <source>
        <dbReference type="SAM" id="Phobius"/>
    </source>
</evidence>
<dbReference type="SUPFAM" id="SSF46894">
    <property type="entry name" value="C-terminal effector domain of the bipartite response regulators"/>
    <property type="match status" value="1"/>
</dbReference>
<reference evidence="6 7" key="1">
    <citation type="submission" date="2014-04" db="EMBL/GenBank/DDBJ databases">
        <title>Aquimarina sp. 22II-S11-z7 Genome Sequencing.</title>
        <authorList>
            <person name="Lai Q."/>
        </authorList>
    </citation>
    <scope>NUCLEOTIDE SEQUENCE [LARGE SCALE GENOMIC DNA]</scope>
    <source>
        <strain evidence="6 7">22II-S11-z7</strain>
    </source>
</reference>
<organism evidence="6 7">
    <name type="scientific">Aquimarina atlantica</name>
    <dbReference type="NCBI Taxonomy" id="1317122"/>
    <lineage>
        <taxon>Bacteria</taxon>
        <taxon>Pseudomonadati</taxon>
        <taxon>Bacteroidota</taxon>
        <taxon>Flavobacteriia</taxon>
        <taxon>Flavobacteriales</taxon>
        <taxon>Flavobacteriaceae</taxon>
        <taxon>Aquimarina</taxon>
    </lineage>
</organism>
<dbReference type="Pfam" id="PF00196">
    <property type="entry name" value="GerE"/>
    <property type="match status" value="1"/>
</dbReference>
<evidence type="ECO:0000256" key="3">
    <source>
        <dbReference type="ARBA" id="ARBA00023163"/>
    </source>
</evidence>
<feature type="transmembrane region" description="Helical" evidence="4">
    <location>
        <begin position="33"/>
        <end position="51"/>
    </location>
</feature>
<dbReference type="InterPro" id="IPR016032">
    <property type="entry name" value="Sig_transdc_resp-reg_C-effctor"/>
</dbReference>
<dbReference type="GO" id="GO:0006355">
    <property type="term" value="P:regulation of DNA-templated transcription"/>
    <property type="evidence" value="ECO:0007669"/>
    <property type="project" value="InterPro"/>
</dbReference>
<dbReference type="OrthoDB" id="9807565at2"/>
<dbReference type="STRING" id="1317122.ATO12_05105"/>
<dbReference type="RefSeq" id="WP_034246392.1">
    <property type="nucleotide sequence ID" value="NZ_AQRA01000010.1"/>
</dbReference>
<keyword evidence="4" id="KW-0472">Membrane</keyword>
<evidence type="ECO:0000256" key="2">
    <source>
        <dbReference type="ARBA" id="ARBA00023125"/>
    </source>
</evidence>
<dbReference type="Gene3D" id="1.10.10.10">
    <property type="entry name" value="Winged helix-like DNA-binding domain superfamily/Winged helix DNA-binding domain"/>
    <property type="match status" value="1"/>
</dbReference>
<keyword evidence="4" id="KW-1133">Transmembrane helix</keyword>
<dbReference type="PROSITE" id="PS50043">
    <property type="entry name" value="HTH_LUXR_2"/>
    <property type="match status" value="1"/>
</dbReference>
<comment type="caution">
    <text evidence="6">The sequence shown here is derived from an EMBL/GenBank/DDBJ whole genome shotgun (WGS) entry which is preliminary data.</text>
</comment>
<sequence>MKKTIFTFAALVLAILALFQLSKYSVIAGDTSIETVIAIIAVIFFVIGIVINKRVLHKTKKPTQKINYQKIEELGLSKREYEVLCQIAMGLSNKEIAEKLFVSESTIKTHVSNMLVKLDAKRRTQAIQIAKELQIIPL</sequence>
<keyword evidence="2" id="KW-0238">DNA-binding</keyword>
<name>A0A023BPI5_9FLAO</name>
<gene>
    <name evidence="6" type="ORF">ATO12_05105</name>
</gene>
<feature type="domain" description="HTH luxR-type" evidence="5">
    <location>
        <begin position="69"/>
        <end position="134"/>
    </location>
</feature>
<evidence type="ECO:0000256" key="1">
    <source>
        <dbReference type="ARBA" id="ARBA00023015"/>
    </source>
</evidence>
<evidence type="ECO:0000259" key="5">
    <source>
        <dbReference type="PROSITE" id="PS50043"/>
    </source>
</evidence>
<dbReference type="CDD" id="cd06170">
    <property type="entry name" value="LuxR_C_like"/>
    <property type="match status" value="1"/>
</dbReference>
<dbReference type="SMART" id="SM00421">
    <property type="entry name" value="HTH_LUXR"/>
    <property type="match status" value="1"/>
</dbReference>
<keyword evidence="1" id="KW-0805">Transcription regulation</keyword>
<keyword evidence="4" id="KW-0812">Transmembrane</keyword>
<dbReference type="Proteomes" id="UP000023541">
    <property type="component" value="Unassembled WGS sequence"/>
</dbReference>
<dbReference type="InterPro" id="IPR036388">
    <property type="entry name" value="WH-like_DNA-bd_sf"/>
</dbReference>
<dbReference type="AlphaFoldDB" id="A0A023BPI5"/>
<dbReference type="eggNOG" id="COG2197">
    <property type="taxonomic scope" value="Bacteria"/>
</dbReference>
<accession>A0A023BPI5</accession>
<protein>
    <submittedName>
        <fullName evidence="6">Regulatory protein</fullName>
    </submittedName>
</protein>
<keyword evidence="3" id="KW-0804">Transcription</keyword>
<dbReference type="PRINTS" id="PR00038">
    <property type="entry name" value="HTHLUXR"/>
</dbReference>
<dbReference type="PROSITE" id="PS00622">
    <property type="entry name" value="HTH_LUXR_1"/>
    <property type="match status" value="1"/>
</dbReference>
<keyword evidence="7" id="KW-1185">Reference proteome</keyword>
<evidence type="ECO:0000313" key="7">
    <source>
        <dbReference type="Proteomes" id="UP000023541"/>
    </source>
</evidence>
<dbReference type="InterPro" id="IPR000792">
    <property type="entry name" value="Tscrpt_reg_LuxR_C"/>
</dbReference>
<evidence type="ECO:0000313" key="6">
    <source>
        <dbReference type="EMBL" id="EZH71995.1"/>
    </source>
</evidence>
<dbReference type="PANTHER" id="PTHR44688">
    <property type="entry name" value="DNA-BINDING TRANSCRIPTIONAL ACTIVATOR DEVR_DOSR"/>
    <property type="match status" value="1"/>
</dbReference>
<proteinExistence type="predicted"/>
<dbReference type="EMBL" id="AQRA01000010">
    <property type="protein sequence ID" value="EZH71995.1"/>
    <property type="molecule type" value="Genomic_DNA"/>
</dbReference>
<dbReference type="GO" id="GO:0003677">
    <property type="term" value="F:DNA binding"/>
    <property type="evidence" value="ECO:0007669"/>
    <property type="project" value="UniProtKB-KW"/>
</dbReference>
<dbReference type="PANTHER" id="PTHR44688:SF16">
    <property type="entry name" value="DNA-BINDING TRANSCRIPTIONAL ACTIVATOR DEVR_DOSR"/>
    <property type="match status" value="1"/>
</dbReference>